<keyword evidence="3 6" id="KW-1133">Transmembrane helix</keyword>
<dbReference type="EMBL" id="ML213590">
    <property type="protein sequence ID" value="TFK44434.1"/>
    <property type="molecule type" value="Genomic_DNA"/>
</dbReference>
<feature type="transmembrane region" description="Helical" evidence="6">
    <location>
        <begin position="102"/>
        <end position="119"/>
    </location>
</feature>
<evidence type="ECO:0000256" key="4">
    <source>
        <dbReference type="ARBA" id="ARBA00023136"/>
    </source>
</evidence>
<keyword evidence="8" id="KW-1185">Reference proteome</keyword>
<dbReference type="GO" id="GO:0016020">
    <property type="term" value="C:membrane"/>
    <property type="evidence" value="ECO:0007669"/>
    <property type="project" value="UniProtKB-SubCell"/>
</dbReference>
<dbReference type="InterPro" id="IPR005178">
    <property type="entry name" value="Ostalpha/TMEM184C"/>
</dbReference>
<organism evidence="7 8">
    <name type="scientific">Crucibulum laeve</name>
    <dbReference type="NCBI Taxonomy" id="68775"/>
    <lineage>
        <taxon>Eukaryota</taxon>
        <taxon>Fungi</taxon>
        <taxon>Dikarya</taxon>
        <taxon>Basidiomycota</taxon>
        <taxon>Agaricomycotina</taxon>
        <taxon>Agaricomycetes</taxon>
        <taxon>Agaricomycetidae</taxon>
        <taxon>Agaricales</taxon>
        <taxon>Agaricineae</taxon>
        <taxon>Nidulariaceae</taxon>
        <taxon>Crucibulum</taxon>
    </lineage>
</organism>
<evidence type="ECO:0000256" key="3">
    <source>
        <dbReference type="ARBA" id="ARBA00022989"/>
    </source>
</evidence>
<evidence type="ECO:0000256" key="2">
    <source>
        <dbReference type="ARBA" id="ARBA00022692"/>
    </source>
</evidence>
<accession>A0A5C3MGB4</accession>
<feature type="compositionally biased region" description="Basic residues" evidence="5">
    <location>
        <begin position="516"/>
        <end position="530"/>
    </location>
</feature>
<evidence type="ECO:0000256" key="6">
    <source>
        <dbReference type="SAM" id="Phobius"/>
    </source>
</evidence>
<feature type="transmembrane region" description="Helical" evidence="6">
    <location>
        <begin position="247"/>
        <end position="275"/>
    </location>
</feature>
<dbReference type="Pfam" id="PF03619">
    <property type="entry name" value="Solute_trans_a"/>
    <property type="match status" value="1"/>
</dbReference>
<dbReference type="PANTHER" id="PTHR23423">
    <property type="entry name" value="ORGANIC SOLUTE TRANSPORTER-RELATED"/>
    <property type="match status" value="1"/>
</dbReference>
<feature type="transmembrane region" description="Helical" evidence="6">
    <location>
        <begin position="287"/>
        <end position="308"/>
    </location>
</feature>
<proteinExistence type="predicted"/>
<dbReference type="OrthoDB" id="5348404at2759"/>
<feature type="transmembrane region" description="Helical" evidence="6">
    <location>
        <begin position="212"/>
        <end position="235"/>
    </location>
</feature>
<evidence type="ECO:0000256" key="5">
    <source>
        <dbReference type="SAM" id="MobiDB-lite"/>
    </source>
</evidence>
<evidence type="ECO:0000313" key="8">
    <source>
        <dbReference type="Proteomes" id="UP000308652"/>
    </source>
</evidence>
<feature type="compositionally biased region" description="Polar residues" evidence="5">
    <location>
        <begin position="503"/>
        <end position="515"/>
    </location>
</feature>
<feature type="transmembrane region" description="Helical" evidence="6">
    <location>
        <begin position="33"/>
        <end position="53"/>
    </location>
</feature>
<evidence type="ECO:0000256" key="1">
    <source>
        <dbReference type="ARBA" id="ARBA00004141"/>
    </source>
</evidence>
<keyword evidence="2 6" id="KW-0812">Transmembrane</keyword>
<feature type="region of interest" description="Disordered" evidence="5">
    <location>
        <begin position="503"/>
        <end position="536"/>
    </location>
</feature>
<gene>
    <name evidence="7" type="ORF">BDQ12DRAFT_708387</name>
</gene>
<dbReference type="STRING" id="68775.A0A5C3MGB4"/>
<keyword evidence="4 6" id="KW-0472">Membrane</keyword>
<feature type="transmembrane region" description="Helical" evidence="6">
    <location>
        <begin position="68"/>
        <end position="90"/>
    </location>
</feature>
<feature type="transmembrane region" description="Helical" evidence="6">
    <location>
        <begin position="178"/>
        <end position="200"/>
    </location>
</feature>
<protein>
    <submittedName>
        <fullName evidence="7">Organic solute transporter Ostalpha-domain-containing protein</fullName>
    </submittedName>
</protein>
<dbReference type="AlphaFoldDB" id="A0A5C3MGB4"/>
<dbReference type="SMART" id="SM01417">
    <property type="entry name" value="Solute_trans_a"/>
    <property type="match status" value="1"/>
</dbReference>
<dbReference type="Proteomes" id="UP000308652">
    <property type="component" value="Unassembled WGS sequence"/>
</dbReference>
<reference evidence="7 8" key="1">
    <citation type="journal article" date="2019" name="Nat. Ecol. Evol.">
        <title>Megaphylogeny resolves global patterns of mushroom evolution.</title>
        <authorList>
            <person name="Varga T."/>
            <person name="Krizsan K."/>
            <person name="Foldi C."/>
            <person name="Dima B."/>
            <person name="Sanchez-Garcia M."/>
            <person name="Sanchez-Ramirez S."/>
            <person name="Szollosi G.J."/>
            <person name="Szarkandi J.G."/>
            <person name="Papp V."/>
            <person name="Albert L."/>
            <person name="Andreopoulos W."/>
            <person name="Angelini C."/>
            <person name="Antonin V."/>
            <person name="Barry K.W."/>
            <person name="Bougher N.L."/>
            <person name="Buchanan P."/>
            <person name="Buyck B."/>
            <person name="Bense V."/>
            <person name="Catcheside P."/>
            <person name="Chovatia M."/>
            <person name="Cooper J."/>
            <person name="Damon W."/>
            <person name="Desjardin D."/>
            <person name="Finy P."/>
            <person name="Geml J."/>
            <person name="Haridas S."/>
            <person name="Hughes K."/>
            <person name="Justo A."/>
            <person name="Karasinski D."/>
            <person name="Kautmanova I."/>
            <person name="Kiss B."/>
            <person name="Kocsube S."/>
            <person name="Kotiranta H."/>
            <person name="LaButti K.M."/>
            <person name="Lechner B.E."/>
            <person name="Liimatainen K."/>
            <person name="Lipzen A."/>
            <person name="Lukacs Z."/>
            <person name="Mihaltcheva S."/>
            <person name="Morgado L.N."/>
            <person name="Niskanen T."/>
            <person name="Noordeloos M.E."/>
            <person name="Ohm R.A."/>
            <person name="Ortiz-Santana B."/>
            <person name="Ovrebo C."/>
            <person name="Racz N."/>
            <person name="Riley R."/>
            <person name="Savchenko A."/>
            <person name="Shiryaev A."/>
            <person name="Soop K."/>
            <person name="Spirin V."/>
            <person name="Szebenyi C."/>
            <person name="Tomsovsky M."/>
            <person name="Tulloss R.E."/>
            <person name="Uehling J."/>
            <person name="Grigoriev I.V."/>
            <person name="Vagvolgyi C."/>
            <person name="Papp T."/>
            <person name="Martin F.M."/>
            <person name="Miettinen O."/>
            <person name="Hibbett D.S."/>
            <person name="Nagy L.G."/>
        </authorList>
    </citation>
    <scope>NUCLEOTIDE SEQUENCE [LARGE SCALE GENOMIC DNA]</scope>
    <source>
        <strain evidence="7 8">CBS 166.37</strain>
    </source>
</reference>
<evidence type="ECO:0000313" key="7">
    <source>
        <dbReference type="EMBL" id="TFK44434.1"/>
    </source>
</evidence>
<sequence length="536" mass="61866">MSPSEETTCPKEIAESPPSLFQNGNIVFQSDQVGWVVSGSFAVIATITSVWLVNRHLQWYNNKREQRYIVRILFMVPIYATISFASYLFWNHSTPLLLIRDAYEAIVLTAFFYLLLMYISPDTEEQKKVFLKCGLSREADIITERKGEKLSRWVFPMGFVKWKPADGLYFLQLMKWGVLQYCVIRPLTTLAAVILDYAGLYCEESWGLEWGHVYITIIISLSVTIAMYCLIQLYVPISSHLVFHKPLLKLFAIKAVVFLTFWQATFLSVLSMFGVVKDTKYMTAEDINIGIGALLETFEMMLFAFLHIRAFTYKAYRPIQSSHSRLLLPQPTPRLRSLGHAIDFRETFREIWVGCVYMFDKMCGRQPTTDLGVLRTAHYETAFGLPRGLQLNREKNSVTPSKKVRNGRATLPAVEVEVDEAVEYEVEGERQWLGVGNDYGYGIGYLQREKSEGLEVQIERELKKRGYNTHAYEAVTDQDRKTAQHQGKRSSWWRTIYDRISQSDAENRQDLTTSHKLPKGTRGSHSRHQSHYSERP</sequence>
<comment type="subcellular location">
    <subcellularLocation>
        <location evidence="1">Membrane</location>
        <topology evidence="1">Multi-pass membrane protein</topology>
    </subcellularLocation>
</comment>
<name>A0A5C3MGB4_9AGAR</name>